<dbReference type="AlphaFoldDB" id="A0A0S4J0V5"/>
<dbReference type="PANTHER" id="PTHR43081:SF1">
    <property type="entry name" value="ADENYLATE CYCLASE, TERMINAL-DIFFERENTIATION SPECIFIC"/>
    <property type="match status" value="1"/>
</dbReference>
<dbReference type="InterPro" id="IPR029787">
    <property type="entry name" value="Nucleotide_cyclase"/>
</dbReference>
<evidence type="ECO:0000256" key="18">
    <source>
        <dbReference type="ARBA" id="ARBA00032597"/>
    </source>
</evidence>
<evidence type="ECO:0000256" key="16">
    <source>
        <dbReference type="ARBA" id="ARBA00023180"/>
    </source>
</evidence>
<keyword evidence="9" id="KW-0547">Nucleotide-binding</keyword>
<dbReference type="SUPFAM" id="SSF55073">
    <property type="entry name" value="Nucleotide cyclase"/>
    <property type="match status" value="1"/>
</dbReference>
<evidence type="ECO:0000256" key="17">
    <source>
        <dbReference type="ARBA" id="ARBA00023239"/>
    </source>
</evidence>
<name>A0A0S4J0V5_BODSA</name>
<keyword evidence="12 20" id="KW-1133">Transmembrane helix</keyword>
<dbReference type="InterPro" id="IPR001054">
    <property type="entry name" value="A/G_cyclase"/>
</dbReference>
<accession>A0A0S4J0V5</accession>
<comment type="catalytic activity">
    <reaction evidence="1">
        <text>ATP = 3',5'-cyclic AMP + diphosphate</text>
        <dbReference type="Rhea" id="RHEA:15389"/>
        <dbReference type="ChEBI" id="CHEBI:30616"/>
        <dbReference type="ChEBI" id="CHEBI:33019"/>
        <dbReference type="ChEBI" id="CHEBI:58165"/>
        <dbReference type="EC" id="4.6.1.1"/>
    </reaction>
</comment>
<dbReference type="EMBL" id="CYKH01000828">
    <property type="protein sequence ID" value="CUG46572.1"/>
    <property type="molecule type" value="Genomic_DNA"/>
</dbReference>
<evidence type="ECO:0000256" key="7">
    <source>
        <dbReference type="ARBA" id="ARBA00022692"/>
    </source>
</evidence>
<dbReference type="Pfam" id="PF00211">
    <property type="entry name" value="Guanylate_cyc"/>
    <property type="match status" value="1"/>
</dbReference>
<keyword evidence="13" id="KW-0115">cAMP biosynthesis</keyword>
<comment type="function">
    <text evidence="3">Could act as a receptor for an unknown ligand.</text>
</comment>
<dbReference type="EC" id="4.6.1.1" evidence="6"/>
<evidence type="ECO:0000256" key="9">
    <source>
        <dbReference type="ARBA" id="ARBA00022741"/>
    </source>
</evidence>
<comment type="subcellular location">
    <subcellularLocation>
        <location evidence="4">Membrane</location>
        <topology evidence="4">Multi-pass membrane protein</topology>
    </subcellularLocation>
</comment>
<feature type="transmembrane region" description="Helical" evidence="20">
    <location>
        <begin position="20"/>
        <end position="44"/>
    </location>
</feature>
<comment type="similarity">
    <text evidence="5">Belongs to the adenylyl cyclase class-3 family.</text>
</comment>
<gene>
    <name evidence="22" type="ORF">BSAL_79785</name>
</gene>
<evidence type="ECO:0000256" key="6">
    <source>
        <dbReference type="ARBA" id="ARBA00012201"/>
    </source>
</evidence>
<dbReference type="PANTHER" id="PTHR43081">
    <property type="entry name" value="ADENYLATE CYCLASE, TERMINAL-DIFFERENTIATION SPECIFIC-RELATED"/>
    <property type="match status" value="1"/>
</dbReference>
<dbReference type="PROSITE" id="PS50125">
    <property type="entry name" value="GUANYLATE_CYCLASE_2"/>
    <property type="match status" value="1"/>
</dbReference>
<keyword evidence="7 20" id="KW-0812">Transmembrane</keyword>
<keyword evidence="17" id="KW-0456">Lyase</keyword>
<keyword evidence="8" id="KW-0479">Metal-binding</keyword>
<dbReference type="VEuPathDB" id="TriTrypDB:BSAL_79785"/>
<sequence>MEGCGVEYAPLVVATSLNVGVVAGVSVPCGVLCVAVAVYAACCYGRRSNSAAPKDAGVPFAMVFTDIQSSTSLWARAPEQTGEALEQHHDVLRLLIGRYDGYEVKTIGDSFMVAFKRASDAAAFGLAIQTALYGAAWPDEIDDVYVSLAQEAYEELLVNEDPKKAAASAASGERKTPQWEDEVNYPLNWNGIRVRVGLHWGVGSVKFDAVSQGYDYYGTLVNTAARVEGVGNGGQVLATRDLYARLEEEGFDLGGVEVTALGPQPLRGLDEPVPLYQLCPAALRGREFAALRLIDWPRWCGRGGVSMRCQWWRYDDKWDKDRCCVFCRRITCWRTTWSACIGGFADAAKKNRFKCVCDKCRCAVIAMQFCLLCVCFLIIGEETLR</sequence>
<dbReference type="GO" id="GO:0035556">
    <property type="term" value="P:intracellular signal transduction"/>
    <property type="evidence" value="ECO:0007669"/>
    <property type="project" value="InterPro"/>
</dbReference>
<dbReference type="FunFam" id="3.30.70.1230:FF:000022">
    <property type="entry name" value="Receptor-type adenylate cyclase GRESAG 4, putative"/>
    <property type="match status" value="1"/>
</dbReference>
<evidence type="ECO:0000256" key="15">
    <source>
        <dbReference type="ARBA" id="ARBA00023170"/>
    </source>
</evidence>
<dbReference type="GO" id="GO:0005524">
    <property type="term" value="F:ATP binding"/>
    <property type="evidence" value="ECO:0007669"/>
    <property type="project" value="UniProtKB-KW"/>
</dbReference>
<evidence type="ECO:0000256" key="5">
    <source>
        <dbReference type="ARBA" id="ARBA00005381"/>
    </source>
</evidence>
<dbReference type="CDD" id="cd07302">
    <property type="entry name" value="CHD"/>
    <property type="match status" value="1"/>
</dbReference>
<evidence type="ECO:0000256" key="11">
    <source>
        <dbReference type="ARBA" id="ARBA00022842"/>
    </source>
</evidence>
<dbReference type="GO" id="GO:0004016">
    <property type="term" value="F:adenylate cyclase activity"/>
    <property type="evidence" value="ECO:0007669"/>
    <property type="project" value="UniProtKB-EC"/>
</dbReference>
<keyword evidence="16" id="KW-0325">Glycoprotein</keyword>
<dbReference type="GO" id="GO:0016020">
    <property type="term" value="C:membrane"/>
    <property type="evidence" value="ECO:0007669"/>
    <property type="project" value="UniProtKB-SubCell"/>
</dbReference>
<dbReference type="Gene3D" id="3.30.70.1230">
    <property type="entry name" value="Nucleotide cyclase"/>
    <property type="match status" value="1"/>
</dbReference>
<keyword evidence="23" id="KW-1185">Reference proteome</keyword>
<dbReference type="SMART" id="SM00044">
    <property type="entry name" value="CYCc"/>
    <property type="match status" value="1"/>
</dbReference>
<organism evidence="22 23">
    <name type="scientific">Bodo saltans</name>
    <name type="common">Flagellated protozoan</name>
    <dbReference type="NCBI Taxonomy" id="75058"/>
    <lineage>
        <taxon>Eukaryota</taxon>
        <taxon>Discoba</taxon>
        <taxon>Euglenozoa</taxon>
        <taxon>Kinetoplastea</taxon>
        <taxon>Metakinetoplastina</taxon>
        <taxon>Eubodonida</taxon>
        <taxon>Bodonidae</taxon>
        <taxon>Bodo</taxon>
    </lineage>
</organism>
<keyword evidence="11" id="KW-0460">Magnesium</keyword>
<evidence type="ECO:0000256" key="4">
    <source>
        <dbReference type="ARBA" id="ARBA00004141"/>
    </source>
</evidence>
<dbReference type="GO" id="GO:0046872">
    <property type="term" value="F:metal ion binding"/>
    <property type="evidence" value="ECO:0007669"/>
    <property type="project" value="UniProtKB-KW"/>
</dbReference>
<feature type="domain" description="Guanylate cyclase" evidence="21">
    <location>
        <begin position="61"/>
        <end position="228"/>
    </location>
</feature>
<evidence type="ECO:0000256" key="12">
    <source>
        <dbReference type="ARBA" id="ARBA00022989"/>
    </source>
</evidence>
<dbReference type="InterPro" id="IPR050697">
    <property type="entry name" value="Adenylyl/Guanylyl_Cyclase_3/4"/>
</dbReference>
<proteinExistence type="inferred from homology"/>
<evidence type="ECO:0000259" key="21">
    <source>
        <dbReference type="PROSITE" id="PS50125"/>
    </source>
</evidence>
<evidence type="ECO:0000256" key="8">
    <source>
        <dbReference type="ARBA" id="ARBA00022723"/>
    </source>
</evidence>
<evidence type="ECO:0000256" key="10">
    <source>
        <dbReference type="ARBA" id="ARBA00022840"/>
    </source>
</evidence>
<evidence type="ECO:0000256" key="1">
    <source>
        <dbReference type="ARBA" id="ARBA00001593"/>
    </source>
</evidence>
<evidence type="ECO:0000256" key="20">
    <source>
        <dbReference type="SAM" id="Phobius"/>
    </source>
</evidence>
<reference evidence="23" key="1">
    <citation type="submission" date="2015-09" db="EMBL/GenBank/DDBJ databases">
        <authorList>
            <consortium name="Pathogen Informatics"/>
        </authorList>
    </citation>
    <scope>NUCLEOTIDE SEQUENCE [LARGE SCALE GENOMIC DNA]</scope>
    <source>
        <strain evidence="23">Lake Konstanz</strain>
    </source>
</reference>
<evidence type="ECO:0000256" key="3">
    <source>
        <dbReference type="ARBA" id="ARBA00002708"/>
    </source>
</evidence>
<dbReference type="GO" id="GO:0006171">
    <property type="term" value="P:cAMP biosynthetic process"/>
    <property type="evidence" value="ECO:0007669"/>
    <property type="project" value="UniProtKB-KW"/>
</dbReference>
<evidence type="ECO:0000313" key="23">
    <source>
        <dbReference type="Proteomes" id="UP000051952"/>
    </source>
</evidence>
<protein>
    <recommendedName>
        <fullName evidence="6">adenylate cyclase</fullName>
        <ecNumber evidence="6">4.6.1.1</ecNumber>
    </recommendedName>
    <alternativeName>
        <fullName evidence="18">ATP pyrophosphate-lyase</fullName>
    </alternativeName>
    <alternativeName>
        <fullName evidence="19">Adenylyl cyclase</fullName>
    </alternativeName>
</protein>
<keyword evidence="15 22" id="KW-0675">Receptor</keyword>
<evidence type="ECO:0000256" key="2">
    <source>
        <dbReference type="ARBA" id="ARBA00001946"/>
    </source>
</evidence>
<keyword evidence="10" id="KW-0067">ATP-binding</keyword>
<evidence type="ECO:0000313" key="22">
    <source>
        <dbReference type="EMBL" id="CUG46572.1"/>
    </source>
</evidence>
<evidence type="ECO:0000256" key="13">
    <source>
        <dbReference type="ARBA" id="ARBA00022998"/>
    </source>
</evidence>
<evidence type="ECO:0000256" key="14">
    <source>
        <dbReference type="ARBA" id="ARBA00023136"/>
    </source>
</evidence>
<feature type="transmembrane region" description="Helical" evidence="20">
    <location>
        <begin position="360"/>
        <end position="379"/>
    </location>
</feature>
<comment type="cofactor">
    <cofactor evidence="2">
        <name>Mg(2+)</name>
        <dbReference type="ChEBI" id="CHEBI:18420"/>
    </cofactor>
</comment>
<dbReference type="Proteomes" id="UP000051952">
    <property type="component" value="Unassembled WGS sequence"/>
</dbReference>
<keyword evidence="14 20" id="KW-0472">Membrane</keyword>
<dbReference type="OrthoDB" id="542522at2759"/>
<evidence type="ECO:0000256" key="19">
    <source>
        <dbReference type="ARBA" id="ARBA00032637"/>
    </source>
</evidence>